<evidence type="ECO:0000313" key="2">
    <source>
        <dbReference type="Proteomes" id="UP000247702"/>
    </source>
</evidence>
<comment type="caution">
    <text evidence="1">The sequence shown here is derived from an EMBL/GenBank/DDBJ whole genome shotgun (WGS) entry which is preliminary data.</text>
</comment>
<gene>
    <name evidence="1" type="ORF">RclHR1_10980005</name>
</gene>
<protein>
    <submittedName>
        <fullName evidence="1">Uncharacterized protein</fullName>
    </submittedName>
</protein>
<organism evidence="1 2">
    <name type="scientific">Rhizophagus clarus</name>
    <dbReference type="NCBI Taxonomy" id="94130"/>
    <lineage>
        <taxon>Eukaryota</taxon>
        <taxon>Fungi</taxon>
        <taxon>Fungi incertae sedis</taxon>
        <taxon>Mucoromycota</taxon>
        <taxon>Glomeromycotina</taxon>
        <taxon>Glomeromycetes</taxon>
        <taxon>Glomerales</taxon>
        <taxon>Glomeraceae</taxon>
        <taxon>Rhizophagus</taxon>
    </lineage>
</organism>
<sequence>MPSWKYSFERLSKHKYVACVIHPKKVVCICGKKIKLNRKWEEDYLNRHVRRSGCKADEGQRTLYNWFKPIEIIEEEEEYESDVYDDMDDDDLIRIDEIDDDDQNQEFLDINVDEINNTGNPKKRKLICVGLQSEEISKYIKRTPAQFGGSRRVEIVARELFPHLFSQKFSRKKLDYKQKRKLNRQLFAESVWKIDRLSNSVRAKTCTGVAEKENICSECYSIRYNKNLNNKIARPLPLSINVKFTPKHYWEDNPLKKILQNFDLRDIWNNLNNESEIQSENPWITLADKALKGAFKEVPVFTGLCEVMSNAIERTMKNQSKKNMKYSDEFTNFLVILGGFSSRALDLFRQNLEGRTIQSIRQLRRSSEDCLTNPDLCYENVARFKRLIDSVQYVGPVVAMSDNTKLKPRLRYSPTLGCIIGSVLSKEETIINTYSDIPNVINKIKSERAIAKDVRAYILQIPLPSSTNQNLFKRCAQLGIHILSIGSDGAITEFQAQQSIIDIQTSKRLSVREPSLNIHFSCPVFDNIGPIVRVQDPKHAKKTARNAIISGARLLTFGTSSVRYDHFLTLINQHNSIMYKNDVIKLDKQDDAAAYRTFCSANFKQCLTHEFKVKEEMKGFAIYIFIMGELIDSYLNRNISPVERIRMALTSYFFLHLWHFHIKTLHRKYPDFVSIRQNFLSDQSFAILTSLCESMVLLIKAYRDYYPQIPFLPWLHGSESCEHFFGVARQINSDFDFFELIQMLPKISQYAKALRHKKLSFDKERSVRYLFDFTSDELDKLSIDKLRLWPDDEQILKTIQLSHHLARDLAEYVGIQPNEFNDENIDNEEYDLSSAISEASSEMKRITIEPGNEEQNSNDFIEGRSQLNEIDQPPDNLYILNNGDSETSLIQPNKASHIVAYFTKNENPEQRFVTQREKRWKDNRKNVAITLAQLYAQELTKSKKERKSNKRNAQEGLIEIPNIETANICTNFPLMTGDYVFVRYGLQMCIGRVEALYFEAYNHHCYTQEAIKDLNDISYISLHVFIPLHLELFTDKVKEGCYILTHQIPSNIIYHIKPDGAVVEGNFLRLVGNEKQYYFNYFGREDIIKKMVE</sequence>
<dbReference type="Proteomes" id="UP000247702">
    <property type="component" value="Unassembled WGS sequence"/>
</dbReference>
<dbReference type="AlphaFoldDB" id="A0A2Z6Q2Y6"/>
<reference evidence="1 2" key="1">
    <citation type="submission" date="2017-11" db="EMBL/GenBank/DDBJ databases">
        <title>The genome of Rhizophagus clarus HR1 reveals common genetic basis of auxotrophy among arbuscular mycorrhizal fungi.</title>
        <authorList>
            <person name="Kobayashi Y."/>
        </authorList>
    </citation>
    <scope>NUCLEOTIDE SEQUENCE [LARGE SCALE GENOMIC DNA]</scope>
    <source>
        <strain evidence="1 2">HR1</strain>
    </source>
</reference>
<evidence type="ECO:0000313" key="1">
    <source>
        <dbReference type="EMBL" id="GBB84353.1"/>
    </source>
</evidence>
<accession>A0A2Z6Q2Y6</accession>
<keyword evidence="2" id="KW-1185">Reference proteome</keyword>
<dbReference type="EMBL" id="BEXD01000111">
    <property type="protein sequence ID" value="GBB84353.1"/>
    <property type="molecule type" value="Genomic_DNA"/>
</dbReference>
<dbReference type="STRING" id="94130.A0A2Z6Q2Y6"/>
<name>A0A2Z6Q2Y6_9GLOM</name>
<proteinExistence type="predicted"/>